<accession>A0A8J2KBF2</accession>
<sequence>MSTKEGNVNIAPETKRANIVQRRKILSGLDDESLIGLTVSVLWKHETLQAEVILCGSKGDMRALEDAKVSEADQLSFLNCTDSTGQGFLPENSGTLEDSEALNLDRYVRGINNPEISGIIHDTTPTIDPAAAFDKDVIIKSLETKLANLEKRHRELKKFGFKQHRYQQAEKYWIRITKTTRPALDHKKLMAVKNYTIKMCNLHPRTFEMAEFDRRIKNV</sequence>
<keyword evidence="2" id="KW-1185">Reference proteome</keyword>
<reference evidence="1" key="1">
    <citation type="submission" date="2021-06" db="EMBL/GenBank/DDBJ databases">
        <authorList>
            <person name="Hodson N. C."/>
            <person name="Mongue J. A."/>
            <person name="Jaron S. K."/>
        </authorList>
    </citation>
    <scope>NUCLEOTIDE SEQUENCE</scope>
</reference>
<dbReference type="Proteomes" id="UP000708208">
    <property type="component" value="Unassembled WGS sequence"/>
</dbReference>
<organism evidence="1 2">
    <name type="scientific">Allacma fusca</name>
    <dbReference type="NCBI Taxonomy" id="39272"/>
    <lineage>
        <taxon>Eukaryota</taxon>
        <taxon>Metazoa</taxon>
        <taxon>Ecdysozoa</taxon>
        <taxon>Arthropoda</taxon>
        <taxon>Hexapoda</taxon>
        <taxon>Collembola</taxon>
        <taxon>Symphypleona</taxon>
        <taxon>Sminthuridae</taxon>
        <taxon>Allacma</taxon>
    </lineage>
</organism>
<gene>
    <name evidence="1" type="ORF">AFUS01_LOCUS13008</name>
</gene>
<protein>
    <submittedName>
        <fullName evidence="1">Uncharacterized protein</fullName>
    </submittedName>
</protein>
<evidence type="ECO:0000313" key="1">
    <source>
        <dbReference type="EMBL" id="CAG7723955.1"/>
    </source>
</evidence>
<name>A0A8J2KBF2_9HEXA</name>
<dbReference type="EMBL" id="CAJVCH010104160">
    <property type="protein sequence ID" value="CAG7723955.1"/>
    <property type="molecule type" value="Genomic_DNA"/>
</dbReference>
<dbReference type="AlphaFoldDB" id="A0A8J2KBF2"/>
<proteinExistence type="predicted"/>
<comment type="caution">
    <text evidence="1">The sequence shown here is derived from an EMBL/GenBank/DDBJ whole genome shotgun (WGS) entry which is preliminary data.</text>
</comment>
<evidence type="ECO:0000313" key="2">
    <source>
        <dbReference type="Proteomes" id="UP000708208"/>
    </source>
</evidence>